<keyword evidence="3" id="KW-1185">Reference proteome</keyword>
<name>A0A1L9NPI7_ASPTC</name>
<evidence type="ECO:0000313" key="3">
    <source>
        <dbReference type="Proteomes" id="UP000184304"/>
    </source>
</evidence>
<sequence length="579" mass="64908">MDPIAASGIAIGVVSLSFQVFAGCVKGFMILSSAHNFGKDASFLQTMLSVEEYRFVEWADVVGLTSPDSRILRQLNQALAKELMGQLEDKLDSTKLKERYSLDLQEADSSSHGARNLINEQSHAPNMLVKAVSNERRSEILQRAKLIQSRTAFPKRFRWAVIDKSRFQDLVLDLRQIVDSLWNLLEPIRLRELSQQVAKTLTTVVDMSHDIEALKGIQATFTKQATRFPGETILSSAVGIKVVREGLPGEGSSHSTSASSLLAHGPLYPLNRKLLSKPAATTREANGTFMAQYDGRPVLCEAKPVDPWLKPKLKVRAENLTKLLSLPKCASFMTLQCLGFLEDMDGFIFLYDYPPGSDTTVRPRSLQDLLRDPAMERPSVTERLRLALSICKTLLTIHTAGWFHKNIRSENVILINREPDQINESLGEPYLTGFSFARTDSPVEISDKGSVNPFFDIYRHPHVLSEPPMPYSIYMDHYSIGTVLLEIAEWLPLKHIIKKHVDITNCNLDISISSLAQIQSWLQGVFIEHGQIAFRMGDVYGNGVSRLLRLGLPEEDISSSTEQLLAYQKFVNELDLCHI</sequence>
<dbReference type="GO" id="GO:0004672">
    <property type="term" value="F:protein kinase activity"/>
    <property type="evidence" value="ECO:0007669"/>
    <property type="project" value="InterPro"/>
</dbReference>
<evidence type="ECO:0000313" key="2">
    <source>
        <dbReference type="EMBL" id="OJI91230.1"/>
    </source>
</evidence>
<dbReference type="Gene3D" id="1.20.120.1020">
    <property type="entry name" value="Prion-inhibition and propagation, HeLo domain"/>
    <property type="match status" value="1"/>
</dbReference>
<dbReference type="Pfam" id="PF14479">
    <property type="entry name" value="HeLo"/>
    <property type="match status" value="1"/>
</dbReference>
<gene>
    <name evidence="2" type="ORF">ASPTUDRAFT_915973</name>
</gene>
<dbReference type="OMA" id="NLEEYRF"/>
<dbReference type="InterPro" id="IPR038305">
    <property type="entry name" value="HeLo_sf"/>
</dbReference>
<dbReference type="EMBL" id="KV878176">
    <property type="protein sequence ID" value="OJI91230.1"/>
    <property type="molecule type" value="Genomic_DNA"/>
</dbReference>
<dbReference type="PROSITE" id="PS50011">
    <property type="entry name" value="PROTEIN_KINASE_DOM"/>
    <property type="match status" value="1"/>
</dbReference>
<dbReference type="AlphaFoldDB" id="A0A1L9NPI7"/>
<dbReference type="OrthoDB" id="1911848at2759"/>
<dbReference type="PANTHER" id="PTHR37542">
    <property type="entry name" value="HELO DOMAIN-CONTAINING PROTEIN-RELATED"/>
    <property type="match status" value="1"/>
</dbReference>
<dbReference type="InterPro" id="IPR029498">
    <property type="entry name" value="HeLo_dom"/>
</dbReference>
<dbReference type="Proteomes" id="UP000184304">
    <property type="component" value="Unassembled WGS sequence"/>
</dbReference>
<organism evidence="2 3">
    <name type="scientific">Aspergillus tubingensis (strain CBS 134.48)</name>
    <dbReference type="NCBI Taxonomy" id="767770"/>
    <lineage>
        <taxon>Eukaryota</taxon>
        <taxon>Fungi</taxon>
        <taxon>Dikarya</taxon>
        <taxon>Ascomycota</taxon>
        <taxon>Pezizomycotina</taxon>
        <taxon>Eurotiomycetes</taxon>
        <taxon>Eurotiomycetidae</taxon>
        <taxon>Eurotiales</taxon>
        <taxon>Aspergillaceae</taxon>
        <taxon>Aspergillus</taxon>
        <taxon>Aspergillus subgen. Circumdati</taxon>
    </lineage>
</organism>
<dbReference type="InterPro" id="IPR011009">
    <property type="entry name" value="Kinase-like_dom_sf"/>
</dbReference>
<evidence type="ECO:0000259" key="1">
    <source>
        <dbReference type="PROSITE" id="PS50011"/>
    </source>
</evidence>
<feature type="domain" description="Protein kinase" evidence="1">
    <location>
        <begin position="242"/>
        <end position="571"/>
    </location>
</feature>
<dbReference type="GO" id="GO:0005524">
    <property type="term" value="F:ATP binding"/>
    <property type="evidence" value="ECO:0007669"/>
    <property type="project" value="InterPro"/>
</dbReference>
<dbReference type="InterPro" id="IPR000719">
    <property type="entry name" value="Prot_kinase_dom"/>
</dbReference>
<dbReference type="PANTHER" id="PTHR37542:SF1">
    <property type="entry name" value="PRION-INHIBITION AND PROPAGATION HELO DOMAIN-CONTAINING PROTEIN"/>
    <property type="match status" value="1"/>
</dbReference>
<accession>A0A1L9NPI7</accession>
<dbReference type="SUPFAM" id="SSF56112">
    <property type="entry name" value="Protein kinase-like (PK-like)"/>
    <property type="match status" value="1"/>
</dbReference>
<dbReference type="Gene3D" id="1.10.510.10">
    <property type="entry name" value="Transferase(Phosphotransferase) domain 1"/>
    <property type="match status" value="1"/>
</dbReference>
<proteinExistence type="predicted"/>
<dbReference type="VEuPathDB" id="FungiDB:ASPTUDRAFT_915973"/>
<protein>
    <recommendedName>
        <fullName evidence="1">Protein kinase domain-containing protein</fullName>
    </recommendedName>
</protein>
<dbReference type="STRING" id="767770.A0A1L9NPI7"/>
<reference evidence="3" key="1">
    <citation type="journal article" date="2017" name="Genome Biol.">
        <title>Comparative genomics reveals high biological diversity and specific adaptations in the industrially and medically important fungal genus Aspergillus.</title>
        <authorList>
            <person name="de Vries R.P."/>
            <person name="Riley R."/>
            <person name="Wiebenga A."/>
            <person name="Aguilar-Osorio G."/>
            <person name="Amillis S."/>
            <person name="Uchima C.A."/>
            <person name="Anderluh G."/>
            <person name="Asadollahi M."/>
            <person name="Askin M."/>
            <person name="Barry K."/>
            <person name="Battaglia E."/>
            <person name="Bayram O."/>
            <person name="Benocci T."/>
            <person name="Braus-Stromeyer S.A."/>
            <person name="Caldana C."/>
            <person name="Canovas D."/>
            <person name="Cerqueira G.C."/>
            <person name="Chen F."/>
            <person name="Chen W."/>
            <person name="Choi C."/>
            <person name="Clum A."/>
            <person name="Dos Santos R.A."/>
            <person name="Damasio A.R."/>
            <person name="Diallinas G."/>
            <person name="Emri T."/>
            <person name="Fekete E."/>
            <person name="Flipphi M."/>
            <person name="Freyberg S."/>
            <person name="Gallo A."/>
            <person name="Gournas C."/>
            <person name="Habgood R."/>
            <person name="Hainaut M."/>
            <person name="Harispe M.L."/>
            <person name="Henrissat B."/>
            <person name="Hilden K.S."/>
            <person name="Hope R."/>
            <person name="Hossain A."/>
            <person name="Karabika E."/>
            <person name="Karaffa L."/>
            <person name="Karanyi Z."/>
            <person name="Krasevec N."/>
            <person name="Kuo A."/>
            <person name="Kusch H."/>
            <person name="LaButti K."/>
            <person name="Lagendijk E.L."/>
            <person name="Lapidus A."/>
            <person name="Levasseur A."/>
            <person name="Lindquist E."/>
            <person name="Lipzen A."/>
            <person name="Logrieco A.F."/>
            <person name="MacCabe A."/>
            <person name="Maekelae M.R."/>
            <person name="Malavazi I."/>
            <person name="Melin P."/>
            <person name="Meyer V."/>
            <person name="Mielnichuk N."/>
            <person name="Miskei M."/>
            <person name="Molnar A.P."/>
            <person name="Mule G."/>
            <person name="Ngan C.Y."/>
            <person name="Orejas M."/>
            <person name="Orosz E."/>
            <person name="Ouedraogo J.P."/>
            <person name="Overkamp K.M."/>
            <person name="Park H.-S."/>
            <person name="Perrone G."/>
            <person name="Piumi F."/>
            <person name="Punt P.J."/>
            <person name="Ram A.F."/>
            <person name="Ramon A."/>
            <person name="Rauscher S."/>
            <person name="Record E."/>
            <person name="Riano-Pachon D.M."/>
            <person name="Robert V."/>
            <person name="Roehrig J."/>
            <person name="Ruller R."/>
            <person name="Salamov A."/>
            <person name="Salih N.S."/>
            <person name="Samson R.A."/>
            <person name="Sandor E."/>
            <person name="Sanguinetti M."/>
            <person name="Schuetze T."/>
            <person name="Sepcic K."/>
            <person name="Shelest E."/>
            <person name="Sherlock G."/>
            <person name="Sophianopoulou V."/>
            <person name="Squina F.M."/>
            <person name="Sun H."/>
            <person name="Susca A."/>
            <person name="Todd R.B."/>
            <person name="Tsang A."/>
            <person name="Unkles S.E."/>
            <person name="van de Wiele N."/>
            <person name="van Rossen-Uffink D."/>
            <person name="Oliveira J.V."/>
            <person name="Vesth T.C."/>
            <person name="Visser J."/>
            <person name="Yu J.-H."/>
            <person name="Zhou M."/>
            <person name="Andersen M.R."/>
            <person name="Archer D.B."/>
            <person name="Baker S.E."/>
            <person name="Benoit I."/>
            <person name="Brakhage A.A."/>
            <person name="Braus G.H."/>
            <person name="Fischer R."/>
            <person name="Frisvad J.C."/>
            <person name="Goldman G.H."/>
            <person name="Houbraken J."/>
            <person name="Oakley B."/>
            <person name="Pocsi I."/>
            <person name="Scazzocchio C."/>
            <person name="Seiboth B."/>
            <person name="vanKuyk P.A."/>
            <person name="Wortman J."/>
            <person name="Dyer P.S."/>
            <person name="Grigoriev I.V."/>
        </authorList>
    </citation>
    <scope>NUCLEOTIDE SEQUENCE [LARGE SCALE GENOMIC DNA]</scope>
    <source>
        <strain evidence="3">CBS 134.48</strain>
    </source>
</reference>